<dbReference type="EMBL" id="BART01034272">
    <property type="protein sequence ID" value="GAH16142.1"/>
    <property type="molecule type" value="Genomic_DNA"/>
</dbReference>
<dbReference type="InterPro" id="IPR025997">
    <property type="entry name" value="SBP_2_dom"/>
</dbReference>
<dbReference type="AlphaFoldDB" id="X1D7E4"/>
<evidence type="ECO:0000313" key="2">
    <source>
        <dbReference type="EMBL" id="GAH16142.1"/>
    </source>
</evidence>
<proteinExistence type="predicted"/>
<dbReference type="InterPro" id="IPR028082">
    <property type="entry name" value="Peripla_BP_I"/>
</dbReference>
<dbReference type="Pfam" id="PF13407">
    <property type="entry name" value="Peripla_BP_4"/>
    <property type="match status" value="1"/>
</dbReference>
<accession>X1D7E4</accession>
<evidence type="ECO:0000259" key="1">
    <source>
        <dbReference type="Pfam" id="PF13407"/>
    </source>
</evidence>
<reference evidence="2" key="1">
    <citation type="journal article" date="2014" name="Front. Microbiol.">
        <title>High frequency of phylogenetically diverse reductive dehalogenase-homologous genes in deep subseafloor sedimentary metagenomes.</title>
        <authorList>
            <person name="Kawai M."/>
            <person name="Futagami T."/>
            <person name="Toyoda A."/>
            <person name="Takaki Y."/>
            <person name="Nishi S."/>
            <person name="Hori S."/>
            <person name="Arai W."/>
            <person name="Tsubouchi T."/>
            <person name="Morono Y."/>
            <person name="Uchiyama I."/>
            <person name="Ito T."/>
            <person name="Fujiyama A."/>
            <person name="Inagaki F."/>
            <person name="Takami H."/>
        </authorList>
    </citation>
    <scope>NUCLEOTIDE SEQUENCE</scope>
    <source>
        <strain evidence="2">Expedition CK06-06</strain>
    </source>
</reference>
<feature type="domain" description="Periplasmic binding protein" evidence="1">
    <location>
        <begin position="4"/>
        <end position="82"/>
    </location>
</feature>
<comment type="caution">
    <text evidence="2">The sequence shown here is derived from an EMBL/GenBank/DDBJ whole genome shotgun (WGS) entry which is preliminary data.</text>
</comment>
<sequence>ALAERLRNVEVVYRYSVEDIVLQVDMVREEIVRGVDAIIVSIAHETALDEPIQEARDAGIVVIAYDCDDPEGAAGNARQAFITSSVTGGGLCYDTGYLRGLLVGDYGVPAGGDIFTPNEGPGASWSMDAQQGLLDGLVYHD</sequence>
<name>X1D7E4_9ZZZZ</name>
<feature type="non-terminal residue" evidence="2">
    <location>
        <position position="1"/>
    </location>
</feature>
<gene>
    <name evidence="2" type="ORF">S01H4_58631</name>
</gene>
<organism evidence="2">
    <name type="scientific">marine sediment metagenome</name>
    <dbReference type="NCBI Taxonomy" id="412755"/>
    <lineage>
        <taxon>unclassified sequences</taxon>
        <taxon>metagenomes</taxon>
        <taxon>ecological metagenomes</taxon>
    </lineage>
</organism>
<dbReference type="SUPFAM" id="SSF53822">
    <property type="entry name" value="Periplasmic binding protein-like I"/>
    <property type="match status" value="1"/>
</dbReference>
<protein>
    <recommendedName>
        <fullName evidence="1">Periplasmic binding protein domain-containing protein</fullName>
    </recommendedName>
</protein>
<dbReference type="Gene3D" id="3.40.50.2300">
    <property type="match status" value="1"/>
</dbReference>